<organism evidence="1 2">
    <name type="scientific">Rhizopogon vesiculosus</name>
    <dbReference type="NCBI Taxonomy" id="180088"/>
    <lineage>
        <taxon>Eukaryota</taxon>
        <taxon>Fungi</taxon>
        <taxon>Dikarya</taxon>
        <taxon>Basidiomycota</taxon>
        <taxon>Agaricomycotina</taxon>
        <taxon>Agaricomycetes</taxon>
        <taxon>Agaricomycetidae</taxon>
        <taxon>Boletales</taxon>
        <taxon>Suillineae</taxon>
        <taxon>Rhizopogonaceae</taxon>
        <taxon>Rhizopogon</taxon>
    </lineage>
</organism>
<dbReference type="AlphaFoldDB" id="A0A1J8PV98"/>
<evidence type="ECO:0000313" key="1">
    <source>
        <dbReference type="EMBL" id="OJA12797.1"/>
    </source>
</evidence>
<keyword evidence="2" id="KW-1185">Reference proteome</keyword>
<accession>A0A1J8PV98</accession>
<dbReference type="EMBL" id="LVVM01004490">
    <property type="protein sequence ID" value="OJA12797.1"/>
    <property type="molecule type" value="Genomic_DNA"/>
</dbReference>
<name>A0A1J8PV98_9AGAM</name>
<gene>
    <name evidence="1" type="ORF">AZE42_05837</name>
</gene>
<sequence length="29" mass="3440">MHIKRAHEMIVNLIDDPQHYYSHFATSAN</sequence>
<reference evidence="1 2" key="1">
    <citation type="submission" date="2016-03" db="EMBL/GenBank/DDBJ databases">
        <title>Comparative genomics of the ectomycorrhizal sister species Rhizopogon vinicolor and Rhizopogon vesiculosus (Basidiomycota: Boletales) reveals a divergence of the mating type B locus.</title>
        <authorList>
            <person name="Mujic A.B."/>
            <person name="Kuo A."/>
            <person name="Tritt A."/>
            <person name="Lipzen A."/>
            <person name="Chen C."/>
            <person name="Johnson J."/>
            <person name="Sharma A."/>
            <person name="Barry K."/>
            <person name="Grigoriev I.V."/>
            <person name="Spatafora J.W."/>
        </authorList>
    </citation>
    <scope>NUCLEOTIDE SEQUENCE [LARGE SCALE GENOMIC DNA]</scope>
    <source>
        <strain evidence="1 2">AM-OR11-056</strain>
    </source>
</reference>
<proteinExistence type="predicted"/>
<protein>
    <submittedName>
        <fullName evidence="1">Uncharacterized protein</fullName>
    </submittedName>
</protein>
<comment type="caution">
    <text evidence="1">The sequence shown here is derived from an EMBL/GenBank/DDBJ whole genome shotgun (WGS) entry which is preliminary data.</text>
</comment>
<feature type="non-terminal residue" evidence="1">
    <location>
        <position position="29"/>
    </location>
</feature>
<dbReference type="Proteomes" id="UP000183567">
    <property type="component" value="Unassembled WGS sequence"/>
</dbReference>
<evidence type="ECO:0000313" key="2">
    <source>
        <dbReference type="Proteomes" id="UP000183567"/>
    </source>
</evidence>